<dbReference type="InterPro" id="IPR008962">
    <property type="entry name" value="PapD-like_sf"/>
</dbReference>
<evidence type="ECO:0000259" key="3">
    <source>
        <dbReference type="PROSITE" id="PS50202"/>
    </source>
</evidence>
<feature type="region of interest" description="Disordered" evidence="2">
    <location>
        <begin position="1"/>
        <end position="63"/>
    </location>
</feature>
<feature type="region of interest" description="Disordered" evidence="2">
    <location>
        <begin position="197"/>
        <end position="281"/>
    </location>
</feature>
<gene>
    <name evidence="4" type="primary">R05D3.5</name>
    <name evidence="4" type="ORF">Tcan_11425</name>
</gene>
<protein>
    <recommendedName>
        <fullName evidence="1">Major sperm protein</fullName>
    </recommendedName>
</protein>
<dbReference type="EMBL" id="JPKZ01000906">
    <property type="protein sequence ID" value="KHN84650.1"/>
    <property type="molecule type" value="Genomic_DNA"/>
</dbReference>
<dbReference type="Proteomes" id="UP000031036">
    <property type="component" value="Unassembled WGS sequence"/>
</dbReference>
<evidence type="ECO:0000256" key="2">
    <source>
        <dbReference type="SAM" id="MobiDB-lite"/>
    </source>
</evidence>
<name>A0A0B2VUL5_TOXCA</name>
<dbReference type="PANTHER" id="PTHR21513:SF19">
    <property type="entry name" value="MAJOR SPERM PROTEIN"/>
    <property type="match status" value="1"/>
</dbReference>
<sequence>MAAPAAAPAAVPPGGKPPAPPAGAPAGAPPAAAPPAGAPPAGAPAAKPPAGPPGGPPKPAGAAQPVVFAANKPDEPAFQLKLDPENRLLFKGDRMFEGTTTIDVKLTNTSKARQTFKVKCTSNDMFRVRPPLGFCEPGETAIIKIIFACKVIPQSARHFFAFYHMKSDEKEKTARQVWTPQSKPEGVRRVLVFFEKNDGTPAATPPPPPPGAPAPGAPPAAGKPPAPGAPPPGGQPPSNPPGNHNGEEHDINKPLDDGVQKHPYLDLDSVSPPSTASLRRI</sequence>
<comment type="function">
    <text evidence="1">Central component in molecular interactions underlying sperm crawling. Forms an extensive filament system that extends from sperm villipoda, along the leading edge of the pseudopod.</text>
</comment>
<dbReference type="OrthoDB" id="5855827at2759"/>
<dbReference type="Pfam" id="PF00635">
    <property type="entry name" value="Motile_Sperm"/>
    <property type="match status" value="1"/>
</dbReference>
<evidence type="ECO:0000256" key="1">
    <source>
        <dbReference type="RuleBase" id="RU003425"/>
    </source>
</evidence>
<dbReference type="InterPro" id="IPR000535">
    <property type="entry name" value="MSP_dom"/>
</dbReference>
<accession>A0A0B2VUL5</accession>
<feature type="compositionally biased region" description="Polar residues" evidence="2">
    <location>
        <begin position="271"/>
        <end position="281"/>
    </location>
</feature>
<feature type="domain" description="MSP" evidence="3">
    <location>
        <begin position="79"/>
        <end position="196"/>
    </location>
</feature>
<dbReference type="Gene3D" id="2.60.40.10">
    <property type="entry name" value="Immunoglobulins"/>
    <property type="match status" value="1"/>
</dbReference>
<comment type="caution">
    <text evidence="4">The sequence shown here is derived from an EMBL/GenBank/DDBJ whole genome shotgun (WGS) entry which is preliminary data.</text>
</comment>
<dbReference type="SUPFAM" id="SSF49354">
    <property type="entry name" value="PapD-like"/>
    <property type="match status" value="1"/>
</dbReference>
<keyword evidence="1" id="KW-0206">Cytoskeleton</keyword>
<evidence type="ECO:0000313" key="4">
    <source>
        <dbReference type="EMBL" id="KHN84650.1"/>
    </source>
</evidence>
<proteinExistence type="predicted"/>
<dbReference type="AlphaFoldDB" id="A0A0B2VUL5"/>
<dbReference type="OMA" id="FYHMKSN"/>
<organism evidence="4 5">
    <name type="scientific">Toxocara canis</name>
    <name type="common">Canine roundworm</name>
    <dbReference type="NCBI Taxonomy" id="6265"/>
    <lineage>
        <taxon>Eukaryota</taxon>
        <taxon>Metazoa</taxon>
        <taxon>Ecdysozoa</taxon>
        <taxon>Nematoda</taxon>
        <taxon>Chromadorea</taxon>
        <taxon>Rhabditida</taxon>
        <taxon>Spirurina</taxon>
        <taxon>Ascaridomorpha</taxon>
        <taxon>Ascaridoidea</taxon>
        <taxon>Toxocaridae</taxon>
        <taxon>Toxocara</taxon>
    </lineage>
</organism>
<dbReference type="PANTHER" id="PTHR21513">
    <property type="entry name" value="MAJOR SPERM PROTEIN"/>
    <property type="match status" value="1"/>
</dbReference>
<evidence type="ECO:0000313" key="5">
    <source>
        <dbReference type="Proteomes" id="UP000031036"/>
    </source>
</evidence>
<feature type="compositionally biased region" description="Pro residues" evidence="2">
    <location>
        <begin position="203"/>
        <end position="240"/>
    </location>
</feature>
<feature type="compositionally biased region" description="Pro residues" evidence="2">
    <location>
        <begin position="10"/>
        <end position="59"/>
    </location>
</feature>
<reference evidence="4 5" key="1">
    <citation type="submission" date="2014-11" db="EMBL/GenBank/DDBJ databases">
        <title>Genetic blueprint of the zoonotic pathogen Toxocara canis.</title>
        <authorList>
            <person name="Zhu X.-Q."/>
            <person name="Korhonen P.K."/>
            <person name="Cai H."/>
            <person name="Young N.D."/>
            <person name="Nejsum P."/>
            <person name="von Samson-Himmelstjerna G."/>
            <person name="Boag P.R."/>
            <person name="Tan P."/>
            <person name="Li Q."/>
            <person name="Min J."/>
            <person name="Yang Y."/>
            <person name="Wang X."/>
            <person name="Fang X."/>
            <person name="Hall R.S."/>
            <person name="Hofmann A."/>
            <person name="Sternberg P.W."/>
            <person name="Jex A.R."/>
            <person name="Gasser R.B."/>
        </authorList>
    </citation>
    <scope>NUCLEOTIDE SEQUENCE [LARGE SCALE GENOMIC DNA]</scope>
    <source>
        <strain evidence="4">PN_DK_2014</strain>
    </source>
</reference>
<dbReference type="PROSITE" id="PS50202">
    <property type="entry name" value="MSP"/>
    <property type="match status" value="1"/>
</dbReference>
<keyword evidence="1" id="KW-0963">Cytoplasm</keyword>
<keyword evidence="5" id="KW-1185">Reference proteome</keyword>
<dbReference type="STRING" id="6265.A0A0B2VUL5"/>
<feature type="compositionally biased region" description="Basic and acidic residues" evidence="2">
    <location>
        <begin position="245"/>
        <end position="265"/>
    </location>
</feature>
<dbReference type="InterPro" id="IPR013783">
    <property type="entry name" value="Ig-like_fold"/>
</dbReference>